<dbReference type="GO" id="GO:0003735">
    <property type="term" value="F:structural constituent of ribosome"/>
    <property type="evidence" value="ECO:0007669"/>
    <property type="project" value="TreeGrafter"/>
</dbReference>
<dbReference type="PANTHER" id="PTHR11524:SF16">
    <property type="entry name" value="LARGE RIBOSOMAL SUBUNIT PROTEIN UL30"/>
    <property type="match status" value="1"/>
</dbReference>
<evidence type="ECO:0000259" key="7">
    <source>
        <dbReference type="Pfam" id="PF00327"/>
    </source>
</evidence>
<evidence type="ECO:0000313" key="9">
    <source>
        <dbReference type="EMBL" id="KAK3605310.1"/>
    </source>
</evidence>
<evidence type="ECO:0000259" key="8">
    <source>
        <dbReference type="Pfam" id="PF08079"/>
    </source>
</evidence>
<keyword evidence="2" id="KW-0689">Ribosomal protein</keyword>
<feature type="region of interest" description="Disordered" evidence="6">
    <location>
        <begin position="1"/>
        <end position="34"/>
    </location>
</feature>
<reference evidence="9" key="3">
    <citation type="submission" date="2023-05" db="EMBL/GenBank/DDBJ databases">
        <authorList>
            <person name="Smith C.H."/>
        </authorList>
    </citation>
    <scope>NUCLEOTIDE SEQUENCE</scope>
    <source>
        <strain evidence="9">CHS0354</strain>
        <tissue evidence="9">Mantle</tissue>
    </source>
</reference>
<comment type="similarity">
    <text evidence="1">Belongs to the universal ribosomal protein uL30 family.</text>
</comment>
<dbReference type="GO" id="GO:0003723">
    <property type="term" value="F:RNA binding"/>
    <property type="evidence" value="ECO:0007669"/>
    <property type="project" value="InterPro"/>
</dbReference>
<protein>
    <recommendedName>
        <fullName evidence="4">Large ribosomal subunit protein uL30</fullName>
    </recommendedName>
    <alternativeName>
        <fullName evidence="5">60S ribosomal protein L7</fullName>
    </alternativeName>
</protein>
<dbReference type="FunFam" id="3.30.1390.20:FF:000003">
    <property type="entry name" value="60S ribosomal protein L7"/>
    <property type="match status" value="1"/>
</dbReference>
<dbReference type="InterPro" id="IPR039699">
    <property type="entry name" value="Ribosomal_uL30"/>
</dbReference>
<dbReference type="CDD" id="cd01657">
    <property type="entry name" value="Ribosomal_L7_archeal_euk"/>
    <property type="match status" value="1"/>
</dbReference>
<evidence type="ECO:0000256" key="1">
    <source>
        <dbReference type="ARBA" id="ARBA00007594"/>
    </source>
</evidence>
<feature type="compositionally biased region" description="Basic residues" evidence="6">
    <location>
        <begin position="25"/>
        <end position="34"/>
    </location>
</feature>
<dbReference type="Proteomes" id="UP001195483">
    <property type="component" value="Unassembled WGS sequence"/>
</dbReference>
<evidence type="ECO:0000256" key="6">
    <source>
        <dbReference type="SAM" id="MobiDB-lite"/>
    </source>
</evidence>
<dbReference type="PROSITE" id="PS00634">
    <property type="entry name" value="RIBOSOMAL_L30"/>
    <property type="match status" value="1"/>
</dbReference>
<dbReference type="Gene3D" id="3.30.1390.20">
    <property type="entry name" value="Ribosomal protein L30, ferredoxin-like fold domain"/>
    <property type="match status" value="2"/>
</dbReference>
<evidence type="ECO:0000256" key="3">
    <source>
        <dbReference type="ARBA" id="ARBA00023274"/>
    </source>
</evidence>
<accession>A0AAE0W9L5</accession>
<dbReference type="Pfam" id="PF00327">
    <property type="entry name" value="Ribosomal_L30"/>
    <property type="match status" value="1"/>
</dbReference>
<dbReference type="EMBL" id="JAEAOA010000308">
    <property type="protein sequence ID" value="KAK3605310.1"/>
    <property type="molecule type" value="Genomic_DNA"/>
</dbReference>
<evidence type="ECO:0000256" key="2">
    <source>
        <dbReference type="ARBA" id="ARBA00022980"/>
    </source>
</evidence>
<feature type="domain" description="Large ribosomal subunit protein uL30 N-terminal eukaryotes" evidence="8">
    <location>
        <begin position="9"/>
        <end position="79"/>
    </location>
</feature>
<dbReference type="InterPro" id="IPR018038">
    <property type="entry name" value="Ribosomal_uL30_CS"/>
</dbReference>
<evidence type="ECO:0000256" key="4">
    <source>
        <dbReference type="ARBA" id="ARBA00040575"/>
    </source>
</evidence>
<dbReference type="InterPro" id="IPR035808">
    <property type="entry name" value="Ribosomal_uL30_euk_arc"/>
</dbReference>
<reference evidence="9" key="2">
    <citation type="journal article" date="2021" name="Genome Biol. Evol.">
        <title>Developing a high-quality reference genome for a parasitic bivalve with doubly uniparental inheritance (Bivalvia: Unionida).</title>
        <authorList>
            <person name="Smith C.H."/>
        </authorList>
    </citation>
    <scope>NUCLEOTIDE SEQUENCE</scope>
    <source>
        <strain evidence="9">CHS0354</strain>
        <tissue evidence="9">Mantle</tissue>
    </source>
</reference>
<feature type="domain" description="Large ribosomal subunit protein uL30-like ferredoxin-like fold" evidence="7">
    <location>
        <begin position="85"/>
        <end position="135"/>
    </location>
</feature>
<organism evidence="9 10">
    <name type="scientific">Potamilus streckersoni</name>
    <dbReference type="NCBI Taxonomy" id="2493646"/>
    <lineage>
        <taxon>Eukaryota</taxon>
        <taxon>Metazoa</taxon>
        <taxon>Spiralia</taxon>
        <taxon>Lophotrochozoa</taxon>
        <taxon>Mollusca</taxon>
        <taxon>Bivalvia</taxon>
        <taxon>Autobranchia</taxon>
        <taxon>Heteroconchia</taxon>
        <taxon>Palaeoheterodonta</taxon>
        <taxon>Unionida</taxon>
        <taxon>Unionoidea</taxon>
        <taxon>Unionidae</taxon>
        <taxon>Ambleminae</taxon>
        <taxon>Lampsilini</taxon>
        <taxon>Potamilus</taxon>
    </lineage>
</organism>
<keyword evidence="10" id="KW-1185">Reference proteome</keyword>
<dbReference type="NCBIfam" id="TIGR01310">
    <property type="entry name" value="uL30_euk"/>
    <property type="match status" value="1"/>
</dbReference>
<proteinExistence type="inferred from homology"/>
<gene>
    <name evidence="9" type="ORF">CHS0354_003956</name>
</gene>
<dbReference type="FunFam" id="3.30.1390.20:FF:000002">
    <property type="entry name" value="60S ribosomal protein L7"/>
    <property type="match status" value="1"/>
</dbReference>
<reference evidence="9" key="1">
    <citation type="journal article" date="2021" name="Genome Biol. Evol.">
        <title>A High-Quality Reference Genome for a Parasitic Bivalve with Doubly Uniparental Inheritance (Bivalvia: Unionida).</title>
        <authorList>
            <person name="Smith C.H."/>
        </authorList>
    </citation>
    <scope>NUCLEOTIDE SEQUENCE</scope>
    <source>
        <strain evidence="9">CHS0354</strain>
    </source>
</reference>
<dbReference type="GO" id="GO:0022625">
    <property type="term" value="C:cytosolic large ribosomal subunit"/>
    <property type="evidence" value="ECO:0007669"/>
    <property type="project" value="TreeGrafter"/>
</dbReference>
<dbReference type="InterPro" id="IPR005998">
    <property type="entry name" value="Ribosomal_uL30_euk"/>
</dbReference>
<name>A0AAE0W9L5_9BIVA</name>
<evidence type="ECO:0000256" key="5">
    <source>
        <dbReference type="ARBA" id="ARBA00041271"/>
    </source>
</evidence>
<dbReference type="Pfam" id="PF08079">
    <property type="entry name" value="Ribosomal_L30_N"/>
    <property type="match status" value="1"/>
</dbReference>
<dbReference type="GO" id="GO:0000463">
    <property type="term" value="P:maturation of LSU-rRNA from tricistronic rRNA transcript (SSU-rRNA, 5.8S rRNA, LSU-rRNA)"/>
    <property type="evidence" value="ECO:0007669"/>
    <property type="project" value="TreeGrafter"/>
</dbReference>
<keyword evidence="3" id="KW-0687">Ribonucleoprotein</keyword>
<comment type="caution">
    <text evidence="9">The sequence shown here is derived from an EMBL/GenBank/DDBJ whole genome shotgun (WGS) entry which is preliminary data.</text>
</comment>
<dbReference type="AlphaFoldDB" id="A0AAE0W9L5"/>
<dbReference type="SUPFAM" id="SSF55129">
    <property type="entry name" value="Ribosomal protein L30p/L7e"/>
    <property type="match status" value="1"/>
</dbReference>
<dbReference type="InterPro" id="IPR012988">
    <property type="entry name" value="Ribosomal_uL30_N_euk"/>
</dbReference>
<dbReference type="InterPro" id="IPR016082">
    <property type="entry name" value="Ribosomal_uL30_ferredoxin-like"/>
</dbReference>
<evidence type="ECO:0000313" key="10">
    <source>
        <dbReference type="Proteomes" id="UP001195483"/>
    </source>
</evidence>
<sequence length="243" mass="28738">MADKKLPQVPETLLKRRKTNEERRAKKAKAALKVKKDQKQKRKLWFKRAEKYIKEYRGMDRDRIRLERMAKKEGNFYVQPEAKLAFVMRIRGINGVHPRPRKVMQLFRLRQINNGVFVKLNKATIHMLRIAEPFITWGSPNLKSVRELVYKRGYGKVDGRRIPLTDNTIIEKALGKYGIICMEDLIHELYTVGPNFKRAANFLWPFKLNSPVGGWRRKYNHFNDGGDFGERETQINPLLRRMT</sequence>
<dbReference type="InterPro" id="IPR036919">
    <property type="entry name" value="Ribo_uL30_ferredoxin-like_sf"/>
</dbReference>
<dbReference type="PANTHER" id="PTHR11524">
    <property type="entry name" value="60S RIBOSOMAL PROTEIN L7"/>
    <property type="match status" value="1"/>
</dbReference>